<dbReference type="PANTHER" id="PTHR45947">
    <property type="entry name" value="SULFOQUINOVOSYL TRANSFERASE SQD2"/>
    <property type="match status" value="1"/>
</dbReference>
<organism evidence="3 4">
    <name type="scientific">Cognatishimia maritima</name>
    <dbReference type="NCBI Taxonomy" id="870908"/>
    <lineage>
        <taxon>Bacteria</taxon>
        <taxon>Pseudomonadati</taxon>
        <taxon>Pseudomonadota</taxon>
        <taxon>Alphaproteobacteria</taxon>
        <taxon>Rhodobacterales</taxon>
        <taxon>Paracoccaceae</taxon>
        <taxon>Cognatishimia</taxon>
    </lineage>
</organism>
<proteinExistence type="predicted"/>
<dbReference type="OrthoDB" id="9801573at2"/>
<dbReference type="InterPro" id="IPR050194">
    <property type="entry name" value="Glycosyltransferase_grp1"/>
</dbReference>
<feature type="domain" description="Glycosyltransferase subfamily 4-like N-terminal" evidence="2">
    <location>
        <begin position="18"/>
        <end position="215"/>
    </location>
</feature>
<dbReference type="Pfam" id="PF00534">
    <property type="entry name" value="Glycos_transf_1"/>
    <property type="match status" value="1"/>
</dbReference>
<dbReference type="GO" id="GO:0016757">
    <property type="term" value="F:glycosyltransferase activity"/>
    <property type="evidence" value="ECO:0007669"/>
    <property type="project" value="InterPro"/>
</dbReference>
<dbReference type="InterPro" id="IPR028098">
    <property type="entry name" value="Glyco_trans_4-like_N"/>
</dbReference>
<dbReference type="PANTHER" id="PTHR45947:SF13">
    <property type="entry name" value="TRANSFERASE"/>
    <property type="match status" value="1"/>
</dbReference>
<reference evidence="4" key="1">
    <citation type="submission" date="2016-11" db="EMBL/GenBank/DDBJ databases">
        <authorList>
            <person name="Varghese N."/>
            <person name="Submissions S."/>
        </authorList>
    </citation>
    <scope>NUCLEOTIDE SEQUENCE [LARGE SCALE GENOMIC DNA]</scope>
    <source>
        <strain evidence="4">DSM 28223</strain>
    </source>
</reference>
<dbReference type="InterPro" id="IPR001296">
    <property type="entry name" value="Glyco_trans_1"/>
</dbReference>
<name>A0A1M5WEC5_9RHOB</name>
<evidence type="ECO:0000259" key="1">
    <source>
        <dbReference type="Pfam" id="PF00534"/>
    </source>
</evidence>
<keyword evidence="4" id="KW-1185">Reference proteome</keyword>
<dbReference type="RefSeq" id="WP_072794284.1">
    <property type="nucleotide sequence ID" value="NZ_FQWM01000011.1"/>
</dbReference>
<evidence type="ECO:0000313" key="3">
    <source>
        <dbReference type="EMBL" id="SHH85810.1"/>
    </source>
</evidence>
<evidence type="ECO:0000259" key="2">
    <source>
        <dbReference type="Pfam" id="PF13439"/>
    </source>
</evidence>
<gene>
    <name evidence="3" type="ORF">SAMN04488044_0096</name>
</gene>
<sequence>MSVPHILVINIYFAPYTYGGATVVAEQVAHHLKDDHGYRVTAISAMSRSDMPPYAILKSEVDGIVNYLINLPFGRSYGQTYDNSEVTEVVARLIRRLEPDLVHLHCLQDIGAGVIGAAKRQGVPVILSTHDFWWLCERQFMIRTEGRYCGQDPIQIENCKGCVDDLSRAQQRMERLKALAAEADLLTFPSQFAHDLCTRSGLVAQDSMVWANGVHLPGQDFPVRQAARRAAESRLVFGFVGGPSLIKGWPIIRKAFSQLKADQEFDALLVEGSLDGSWWGRADFSDLPGRWQVVPRFAQAEMDGFYARIDVLLFMSQWKETFGLTIREALARGIRVIQTDSGGTVEHPAADPERLLPIGAGPECLVVELKRVLAEKDMHPDALDVVSFADQALTLHRRVQALL</sequence>
<dbReference type="Gene3D" id="3.40.50.2000">
    <property type="entry name" value="Glycogen Phosphorylase B"/>
    <property type="match status" value="2"/>
</dbReference>
<dbReference type="STRING" id="870908.SAMN04488044_0096"/>
<dbReference type="Proteomes" id="UP000184211">
    <property type="component" value="Unassembled WGS sequence"/>
</dbReference>
<dbReference type="EMBL" id="FQWM01000011">
    <property type="protein sequence ID" value="SHH85810.1"/>
    <property type="molecule type" value="Genomic_DNA"/>
</dbReference>
<dbReference type="SUPFAM" id="SSF53756">
    <property type="entry name" value="UDP-Glycosyltransferase/glycogen phosphorylase"/>
    <property type="match status" value="1"/>
</dbReference>
<keyword evidence="3" id="KW-0808">Transferase</keyword>
<evidence type="ECO:0000313" key="4">
    <source>
        <dbReference type="Proteomes" id="UP000184211"/>
    </source>
</evidence>
<dbReference type="Pfam" id="PF13439">
    <property type="entry name" value="Glyco_transf_4"/>
    <property type="match status" value="1"/>
</dbReference>
<feature type="domain" description="Glycosyl transferase family 1" evidence="1">
    <location>
        <begin position="231"/>
        <end position="346"/>
    </location>
</feature>
<dbReference type="AlphaFoldDB" id="A0A1M5WEC5"/>
<accession>A0A1M5WEC5</accession>
<protein>
    <submittedName>
        <fullName evidence="3">Glycosyltransferase involved in cell wall bisynthesis</fullName>
    </submittedName>
</protein>